<dbReference type="EMBL" id="FNJQ01000055">
    <property type="protein sequence ID" value="SDP77804.1"/>
    <property type="molecule type" value="Genomic_DNA"/>
</dbReference>
<dbReference type="OrthoDB" id="1664508at2"/>
<dbReference type="Proteomes" id="UP000182412">
    <property type="component" value="Unassembled WGS sequence"/>
</dbReference>
<dbReference type="RefSeq" id="WP_074573613.1">
    <property type="nucleotide sequence ID" value="NZ_FNJQ01000055.1"/>
</dbReference>
<accession>A0A1H0VHJ3</accession>
<reference evidence="1 2" key="1">
    <citation type="submission" date="2016-10" db="EMBL/GenBank/DDBJ databases">
        <authorList>
            <person name="de Groot N.N."/>
        </authorList>
    </citation>
    <scope>NUCLEOTIDE SEQUENCE [LARGE SCALE GENOMIC DNA]</scope>
    <source>
        <strain evidence="1 2">S137</strain>
    </source>
</reference>
<gene>
    <name evidence="1" type="ORF">SAMN05216366_15512</name>
</gene>
<proteinExistence type="predicted"/>
<name>A0A1H0VHJ3_SELRU</name>
<sequence>MFIYMIGILGLLLLLLLYRYLHNKKIFTCFCLTLLITGLIAYRCWPVPETVHQPISESERYEMQQQQQIFTTWYAQYQQDLAELDRNWRWYHQIIESFKADNISIQTCFLRLKQLDQDSANLKERIAQHTPPVALNDGCYDQLAEVMKKTNAYADAQYRTIALTRAAADPANLKTDDQAEQSRMLQTIMIRESPVGLYTAKEITAIRDYLEIPEDVQQNQ</sequence>
<protein>
    <submittedName>
        <fullName evidence="1">Uncharacterized protein</fullName>
    </submittedName>
</protein>
<organism evidence="1 2">
    <name type="scientific">Selenomonas ruminantium</name>
    <dbReference type="NCBI Taxonomy" id="971"/>
    <lineage>
        <taxon>Bacteria</taxon>
        <taxon>Bacillati</taxon>
        <taxon>Bacillota</taxon>
        <taxon>Negativicutes</taxon>
        <taxon>Selenomonadales</taxon>
        <taxon>Selenomonadaceae</taxon>
        <taxon>Selenomonas</taxon>
    </lineage>
</organism>
<evidence type="ECO:0000313" key="2">
    <source>
        <dbReference type="Proteomes" id="UP000182412"/>
    </source>
</evidence>
<evidence type="ECO:0000313" key="1">
    <source>
        <dbReference type="EMBL" id="SDP77804.1"/>
    </source>
</evidence>
<dbReference type="AlphaFoldDB" id="A0A1H0VHJ3"/>